<dbReference type="PROSITE" id="PS00280">
    <property type="entry name" value="BPTI_KUNITZ_1"/>
    <property type="match status" value="1"/>
</dbReference>
<reference evidence="6" key="2">
    <citation type="submission" date="2025-08" db="UniProtKB">
        <authorList>
            <consortium name="Ensembl"/>
        </authorList>
    </citation>
    <scope>IDENTIFICATION</scope>
</reference>
<evidence type="ECO:0000259" key="5">
    <source>
        <dbReference type="PROSITE" id="PS51390"/>
    </source>
</evidence>
<accession>A0A8C8UIT0</accession>
<dbReference type="Gene3D" id="4.10.410.10">
    <property type="entry name" value="Pancreatic trypsin inhibitor Kunitz domain"/>
    <property type="match status" value="1"/>
</dbReference>
<keyword evidence="2" id="KW-0722">Serine protease inhibitor</keyword>
<name>A0A8C8UIT0_PERMB</name>
<evidence type="ECO:0008006" key="8">
    <source>
        <dbReference type="Google" id="ProtNLM"/>
    </source>
</evidence>
<dbReference type="PROSITE" id="PS51390">
    <property type="entry name" value="WAP"/>
    <property type="match status" value="1"/>
</dbReference>
<dbReference type="InterPro" id="IPR036880">
    <property type="entry name" value="Kunitz_BPTI_sf"/>
</dbReference>
<reference evidence="6" key="3">
    <citation type="submission" date="2025-09" db="UniProtKB">
        <authorList>
            <consortium name="Ensembl"/>
        </authorList>
    </citation>
    <scope>IDENTIFICATION</scope>
</reference>
<dbReference type="Gene3D" id="4.10.75.10">
    <property type="entry name" value="Elafin-like"/>
    <property type="match status" value="1"/>
</dbReference>
<dbReference type="SMART" id="SM00131">
    <property type="entry name" value="KU"/>
    <property type="match status" value="1"/>
</dbReference>
<dbReference type="GO" id="GO:0004867">
    <property type="term" value="F:serine-type endopeptidase inhibitor activity"/>
    <property type="evidence" value="ECO:0007669"/>
    <property type="project" value="UniProtKB-KW"/>
</dbReference>
<dbReference type="PANTHER" id="PTHR46751">
    <property type="entry name" value="EPPIN"/>
    <property type="match status" value="1"/>
</dbReference>
<evidence type="ECO:0000256" key="3">
    <source>
        <dbReference type="ARBA" id="ARBA00023157"/>
    </source>
</evidence>
<dbReference type="FunFam" id="4.10.410.10:FF:000015">
    <property type="entry name" value="WAP four-disulfide core domain 6A"/>
    <property type="match status" value="1"/>
</dbReference>
<dbReference type="PRINTS" id="PR00759">
    <property type="entry name" value="BASICPTASE"/>
</dbReference>
<dbReference type="InterPro" id="IPR008197">
    <property type="entry name" value="WAP_dom"/>
</dbReference>
<reference evidence="6 7" key="1">
    <citation type="submission" date="2018-10" db="EMBL/GenBank/DDBJ databases">
        <title>Improved assembly of the deer mouse Peromyscus maniculatus genome.</title>
        <authorList>
            <person name="Lassance J.-M."/>
            <person name="Hoekstra H.E."/>
        </authorList>
    </citation>
    <scope>NUCLEOTIDE SEQUENCE [LARGE SCALE GENOMIC DNA]</scope>
</reference>
<dbReference type="SUPFAM" id="SSF57362">
    <property type="entry name" value="BPTI-like"/>
    <property type="match status" value="1"/>
</dbReference>
<dbReference type="InterPro" id="IPR051388">
    <property type="entry name" value="Serpin_venom_toxin"/>
</dbReference>
<dbReference type="GO" id="GO:0005615">
    <property type="term" value="C:extracellular space"/>
    <property type="evidence" value="ECO:0007669"/>
    <property type="project" value="TreeGrafter"/>
</dbReference>
<keyword evidence="7" id="KW-1185">Reference proteome</keyword>
<sequence>MNRLKVPNVCPSTPHGTTPSPLIGCPKFKVHCAFEEKNECTRHRDCRRREKCCMFACAKRCLDHKDVCRLPKIIGSCRGNVPRWWYNKETGSCTEFMYGGCQGNLNNFPTESVCTSICKVSPWGLTPPLMMLDGWDHSFTSDT</sequence>
<dbReference type="PANTHER" id="PTHR46751:SF1">
    <property type="entry name" value="WAP FOUR-DISULFIDE CORE DOMAIN PROTEIN 6A"/>
    <property type="match status" value="1"/>
</dbReference>
<dbReference type="GeneTree" id="ENSGT00390000004362"/>
<dbReference type="Pfam" id="PF00095">
    <property type="entry name" value="WAP"/>
    <property type="match status" value="1"/>
</dbReference>
<evidence type="ECO:0000256" key="2">
    <source>
        <dbReference type="ARBA" id="ARBA00022900"/>
    </source>
</evidence>
<dbReference type="Ensembl" id="ENSPEMT00000039569.1">
    <property type="protein sequence ID" value="ENSPEMP00000031980.1"/>
    <property type="gene ID" value="ENSPEMG00000000022.2"/>
</dbReference>
<evidence type="ECO:0000313" key="7">
    <source>
        <dbReference type="Proteomes" id="UP000694547"/>
    </source>
</evidence>
<organism evidence="6 7">
    <name type="scientific">Peromyscus maniculatus bairdii</name>
    <name type="common">Prairie deer mouse</name>
    <dbReference type="NCBI Taxonomy" id="230844"/>
    <lineage>
        <taxon>Eukaryota</taxon>
        <taxon>Metazoa</taxon>
        <taxon>Chordata</taxon>
        <taxon>Craniata</taxon>
        <taxon>Vertebrata</taxon>
        <taxon>Euteleostomi</taxon>
        <taxon>Mammalia</taxon>
        <taxon>Eutheria</taxon>
        <taxon>Euarchontoglires</taxon>
        <taxon>Glires</taxon>
        <taxon>Rodentia</taxon>
        <taxon>Myomorpha</taxon>
        <taxon>Muroidea</taxon>
        <taxon>Cricetidae</taxon>
        <taxon>Neotominae</taxon>
        <taxon>Peromyscus</taxon>
    </lineage>
</organism>
<dbReference type="Pfam" id="PF00014">
    <property type="entry name" value="Kunitz_BPTI"/>
    <property type="match status" value="1"/>
</dbReference>
<dbReference type="Proteomes" id="UP000694547">
    <property type="component" value="Chromosome 4"/>
</dbReference>
<evidence type="ECO:0000313" key="6">
    <source>
        <dbReference type="Ensembl" id="ENSPEMP00000031980.1"/>
    </source>
</evidence>
<keyword evidence="1" id="KW-0646">Protease inhibitor</keyword>
<evidence type="ECO:0000256" key="1">
    <source>
        <dbReference type="ARBA" id="ARBA00022690"/>
    </source>
</evidence>
<feature type="domain" description="BPTI/Kunitz inhibitor" evidence="4">
    <location>
        <begin position="68"/>
        <end position="118"/>
    </location>
</feature>
<dbReference type="InterPro" id="IPR020901">
    <property type="entry name" value="Prtase_inh_Kunz-CS"/>
</dbReference>
<dbReference type="InterPro" id="IPR002223">
    <property type="entry name" value="Kunitz_BPTI"/>
</dbReference>
<dbReference type="AlphaFoldDB" id="A0A8C8UIT0"/>
<dbReference type="PROSITE" id="PS50279">
    <property type="entry name" value="BPTI_KUNITZ_2"/>
    <property type="match status" value="1"/>
</dbReference>
<feature type="domain" description="WAP" evidence="5">
    <location>
        <begin position="17"/>
        <end position="65"/>
    </location>
</feature>
<dbReference type="InterPro" id="IPR036645">
    <property type="entry name" value="Elafin-like_sf"/>
</dbReference>
<evidence type="ECO:0000259" key="4">
    <source>
        <dbReference type="PROSITE" id="PS50279"/>
    </source>
</evidence>
<proteinExistence type="predicted"/>
<protein>
    <recommendedName>
        <fullName evidence="8">Eppin-like</fullName>
    </recommendedName>
</protein>
<dbReference type="SUPFAM" id="SSF57256">
    <property type="entry name" value="Elafin-like"/>
    <property type="match status" value="1"/>
</dbReference>
<keyword evidence="3" id="KW-1015">Disulfide bond</keyword>